<dbReference type="EMBL" id="KV461583">
    <property type="protein sequence ID" value="OCA14473.1"/>
    <property type="molecule type" value="Genomic_DNA"/>
</dbReference>
<sequence>MAEKMTDKEFQQLLQFLPFIRAQSNIQSACSINNNNAPTTTNLRVIFRVHAPLIIIMLPQLQTSVGNSVAQVAAPPVNVESPKSPSAEPLLLPEENVISKGLSETTYIAGKAENVIQFKKCKSKYKHKSVASEKYLLDDEELGNNLRSQCENLSSSDDSEEELKGHSKSALIETSHKRMTKFSDEELEVLIREVRTKDKLGQVEKIRHQTGGGEENTASLSLKRRYKRPYLRY</sequence>
<gene>
    <name evidence="1" type="ORF">XENTR_v90026719mg</name>
</gene>
<evidence type="ECO:0000313" key="1">
    <source>
        <dbReference type="EMBL" id="OCA14473.1"/>
    </source>
</evidence>
<accession>A0A1B8XUZ3</accession>
<reference evidence="1" key="1">
    <citation type="submission" date="2009-11" db="EMBL/GenBank/DDBJ databases">
        <authorList>
            <consortium name="US DOE Joint Genome Institute (JGI-PGF)"/>
            <person name="Ottilar R."/>
            <person name="Schmutz J."/>
            <person name="Salamov A."/>
            <person name="Cheng J.F."/>
            <person name="Lucas S."/>
            <person name="Pitluck S."/>
            <person name="Gundlach H."/>
            <person name="Guo Y."/>
            <person name="Haberer G."/>
            <person name="Nasrallah J."/>
            <person name="Mayer K.F.X."/>
            <person name="van de Peer Y."/>
            <person name="Weigel D."/>
            <person name="Grigoriev I.V."/>
        </authorList>
    </citation>
    <scope>NUCLEOTIDE SEQUENCE</scope>
    <source>
        <strain evidence="1">Nigerian</strain>
    </source>
</reference>
<dbReference type="AlphaFoldDB" id="A0A1B8XUZ3"/>
<reference evidence="1" key="2">
    <citation type="journal article" date="2010" name="Science">
        <title>The genome of the Western clawed frog Xenopus tropicalis.</title>
        <authorList>
            <person name="Hellsten U."/>
            <person name="Harland R.M."/>
            <person name="Gilchrist M.J."/>
            <person name="Hendrix D."/>
            <person name="Jurka J."/>
            <person name="Kapitonov V."/>
            <person name="Ovcharenko I."/>
            <person name="Putnam N.H."/>
            <person name="Shu S."/>
            <person name="Taher L."/>
            <person name="Blitz I.L."/>
            <person name="Blumberg B."/>
            <person name="Dichmann D.S."/>
            <person name="Dubchak I."/>
            <person name="Amaya E."/>
            <person name="Detter J.C."/>
            <person name="Fletcher R."/>
            <person name="Gerhard D.S."/>
            <person name="Goodstein D."/>
            <person name="Graves T."/>
            <person name="Grigoriev I.V."/>
            <person name="Grimwood J."/>
            <person name="Kawashima T."/>
            <person name="Lindquist E."/>
            <person name="Lucas S.M."/>
            <person name="Mead P.E."/>
            <person name="Mitros T."/>
            <person name="Ogino H."/>
            <person name="Ohta Y."/>
            <person name="Poliakov A.V."/>
            <person name="Pollet N."/>
            <person name="Robert J."/>
            <person name="Salamov A."/>
            <person name="Sater A.K."/>
            <person name="Schmutz J."/>
            <person name="Terry A."/>
            <person name="Vize P.D."/>
            <person name="Warren W.C."/>
            <person name="Wells D."/>
            <person name="Wills A."/>
            <person name="Wilson R.K."/>
            <person name="Zimmerman L.B."/>
            <person name="Zorn A.M."/>
            <person name="Grainger R."/>
            <person name="Grammer T."/>
            <person name="Khokha M.K."/>
            <person name="Richardson P.M."/>
            <person name="Rokhsar D.S."/>
        </authorList>
    </citation>
    <scope>NUCLEOTIDE SEQUENCE [LARGE SCALE GENOMIC DNA]</scope>
    <source>
        <strain evidence="1">Nigerian</strain>
    </source>
</reference>
<protein>
    <submittedName>
        <fullName evidence="1">Uncharacterized protein</fullName>
    </submittedName>
</protein>
<name>A0A1B8XUZ3_XENTR</name>
<reference evidence="1" key="3">
    <citation type="submission" date="2016-05" db="EMBL/GenBank/DDBJ databases">
        <title>WGS assembly of Xenopus tropicalis.</title>
        <authorList>
            <person name="Sessions A."/>
            <person name="Jenkins J."/>
            <person name="Mitros T."/>
            <person name="Lyons J.T."/>
            <person name="Dichmann D.S."/>
            <person name="Robert J."/>
            <person name="Harland R.M."/>
            <person name="Rokhsar D.S."/>
        </authorList>
    </citation>
    <scope>NUCLEOTIDE SEQUENCE</scope>
    <source>
        <strain evidence="1">Nigerian</strain>
    </source>
</reference>
<proteinExistence type="predicted"/>
<organism evidence="1">
    <name type="scientific">Xenopus tropicalis</name>
    <name type="common">Western clawed frog</name>
    <name type="synonym">Silurana tropicalis</name>
    <dbReference type="NCBI Taxonomy" id="8364"/>
    <lineage>
        <taxon>Eukaryota</taxon>
        <taxon>Metazoa</taxon>
        <taxon>Chordata</taxon>
        <taxon>Craniata</taxon>
        <taxon>Vertebrata</taxon>
        <taxon>Euteleostomi</taxon>
        <taxon>Amphibia</taxon>
        <taxon>Batrachia</taxon>
        <taxon>Anura</taxon>
        <taxon>Pipoidea</taxon>
        <taxon>Pipidae</taxon>
        <taxon>Xenopodinae</taxon>
        <taxon>Xenopus</taxon>
        <taxon>Silurana</taxon>
    </lineage>
</organism>